<name>A0A5B8UMT9_9BACT</name>
<gene>
    <name evidence="1" type="ORF">FSB75_17875</name>
</gene>
<proteinExistence type="predicted"/>
<organism evidence="1 2">
    <name type="scientific">Flavisolibacter ginsenosidimutans</name>
    <dbReference type="NCBI Taxonomy" id="661481"/>
    <lineage>
        <taxon>Bacteria</taxon>
        <taxon>Pseudomonadati</taxon>
        <taxon>Bacteroidota</taxon>
        <taxon>Chitinophagia</taxon>
        <taxon>Chitinophagales</taxon>
        <taxon>Chitinophagaceae</taxon>
        <taxon>Flavisolibacter</taxon>
    </lineage>
</organism>
<dbReference type="AlphaFoldDB" id="A0A5B8UMT9"/>
<dbReference type="KEGG" id="fgg:FSB75_17875"/>
<keyword evidence="2" id="KW-1185">Reference proteome</keyword>
<dbReference type="OrthoDB" id="513439at2"/>
<dbReference type="RefSeq" id="WP_146790280.1">
    <property type="nucleotide sequence ID" value="NZ_BAABIO010000003.1"/>
</dbReference>
<evidence type="ECO:0008006" key="3">
    <source>
        <dbReference type="Google" id="ProtNLM"/>
    </source>
</evidence>
<evidence type="ECO:0000313" key="2">
    <source>
        <dbReference type="Proteomes" id="UP000321204"/>
    </source>
</evidence>
<reference evidence="1 2" key="1">
    <citation type="journal article" date="2015" name="Int. J. Syst. Evol. Microbiol.">
        <title>Flavisolibacter ginsenosidimutans sp. nov., with ginsenoside-converting activity isolated from soil used for cultivating ginseng.</title>
        <authorList>
            <person name="Zhao Y."/>
            <person name="Liu Q."/>
            <person name="Kang M.S."/>
            <person name="Jin F."/>
            <person name="Yu H."/>
            <person name="Im W.T."/>
        </authorList>
    </citation>
    <scope>NUCLEOTIDE SEQUENCE [LARGE SCALE GENOMIC DNA]</scope>
    <source>
        <strain evidence="1 2">Gsoil 636</strain>
    </source>
</reference>
<evidence type="ECO:0000313" key="1">
    <source>
        <dbReference type="EMBL" id="QEC57692.1"/>
    </source>
</evidence>
<protein>
    <recommendedName>
        <fullName evidence="3">Glycosyltransferase family 1 protein</fullName>
    </recommendedName>
</protein>
<accession>A0A5B8UMT9</accession>
<dbReference type="Proteomes" id="UP000321204">
    <property type="component" value="Chromosome"/>
</dbReference>
<sequence>MNKLRIVVTGFIGLYPTGGVTWDYIQYPLGLKLLGHDVYYIEDTLQFPKYQKEGRQWNDATDSIEYLATVMNDFGLNDRWAYRDVATGNCYGLSINKVLEICRTADVFINVSASAFLREEYLSIPKRVLIDSDPMFTQIEYLQQKELNAGKSPYKMDFLVENHNYLFTFGENLGQVDCRVPSCGFHWHVTRQPVCLDHWQPAPLVESKSFTTVMNWSVSPDLVFGGTTWGQKNSEFERILGIPSRFPGLSFALMVSNMPLGKKDEVRNAGWHILDPLSAITTSADYKAFLASSAAEFSVAKQTYVKGNTGWFSCRSACYLALGKPVVTQETGWSKYLPSGEGLFAFYNFDSAAAAVAQVKERPAFHAKKARALAKEFFDSNKILSKLLEEINRSQTQKSTGDAFGLKAFDPQYT</sequence>
<dbReference type="EMBL" id="CP042433">
    <property type="protein sequence ID" value="QEC57692.1"/>
    <property type="molecule type" value="Genomic_DNA"/>
</dbReference>